<dbReference type="PROSITE" id="PS51741">
    <property type="entry name" value="F_BAR"/>
    <property type="match status" value="1"/>
</dbReference>
<evidence type="ECO:0000256" key="1">
    <source>
        <dbReference type="PROSITE-ProRule" id="PRU01077"/>
    </source>
</evidence>
<dbReference type="InterPro" id="IPR001060">
    <property type="entry name" value="FCH_dom"/>
</dbReference>
<dbReference type="SUPFAM" id="SSF103657">
    <property type="entry name" value="BAR/IMD domain-like"/>
    <property type="match status" value="1"/>
</dbReference>
<keyword evidence="1" id="KW-0175">Coiled coil</keyword>
<reference evidence="3 4" key="1">
    <citation type="submission" date="2021-06" db="EMBL/GenBank/DDBJ databases">
        <authorList>
            <person name="Palmer J.M."/>
        </authorList>
    </citation>
    <scope>NUCLEOTIDE SEQUENCE [LARGE SCALE GENOMIC DNA]</scope>
    <source>
        <strain evidence="4">if_2019</strain>
        <tissue evidence="3">Muscle</tissue>
    </source>
</reference>
<comment type="caution">
    <text evidence="3">The sequence shown here is derived from an EMBL/GenBank/DDBJ whole genome shotgun (WGS) entry which is preliminary data.</text>
</comment>
<dbReference type="InterPro" id="IPR027267">
    <property type="entry name" value="AH/BAR_dom_sf"/>
</dbReference>
<dbReference type="SMART" id="SM00055">
    <property type="entry name" value="FCH"/>
    <property type="match status" value="1"/>
</dbReference>
<gene>
    <name evidence="3" type="ORF">ILYODFUR_034418</name>
</gene>
<sequence length="179" mass="20784">MLEIGTSCPTTHYGRSREVKPLHGCKERERERERDTAEGDCISPEMGFGEDLRCPQAHAAVMRLLDSELHLMEVMKKWMGQRAKSEREFSVQLHQMTAMAEKMDRPQTSSGLDYISQLNKSWGVLVLQTESLSQVMRRRSEDLLDGPISKLTLLIRDKQQLRKTYAEHWNLLRQELNKV</sequence>
<accession>A0ABV0V096</accession>
<name>A0ABV0V096_9TELE</name>
<dbReference type="InterPro" id="IPR031160">
    <property type="entry name" value="F_BAR_dom"/>
</dbReference>
<evidence type="ECO:0000313" key="3">
    <source>
        <dbReference type="EMBL" id="MEQ2249906.1"/>
    </source>
</evidence>
<feature type="domain" description="F-BAR" evidence="2">
    <location>
        <begin position="46"/>
        <end position="179"/>
    </location>
</feature>
<dbReference type="Pfam" id="PF00611">
    <property type="entry name" value="FCH"/>
    <property type="match status" value="1"/>
</dbReference>
<keyword evidence="4" id="KW-1185">Reference proteome</keyword>
<dbReference type="EMBL" id="JAHRIQ010087289">
    <property type="protein sequence ID" value="MEQ2249906.1"/>
    <property type="molecule type" value="Genomic_DNA"/>
</dbReference>
<dbReference type="Proteomes" id="UP001482620">
    <property type="component" value="Unassembled WGS sequence"/>
</dbReference>
<protein>
    <recommendedName>
        <fullName evidence="2">F-BAR domain-containing protein</fullName>
    </recommendedName>
</protein>
<dbReference type="Gene3D" id="1.20.1270.60">
    <property type="entry name" value="Arfaptin homology (AH) domain/BAR domain"/>
    <property type="match status" value="1"/>
</dbReference>
<proteinExistence type="predicted"/>
<evidence type="ECO:0000313" key="4">
    <source>
        <dbReference type="Proteomes" id="UP001482620"/>
    </source>
</evidence>
<evidence type="ECO:0000259" key="2">
    <source>
        <dbReference type="PROSITE" id="PS51741"/>
    </source>
</evidence>
<organism evidence="3 4">
    <name type="scientific">Ilyodon furcidens</name>
    <name type="common">goldbreast splitfin</name>
    <dbReference type="NCBI Taxonomy" id="33524"/>
    <lineage>
        <taxon>Eukaryota</taxon>
        <taxon>Metazoa</taxon>
        <taxon>Chordata</taxon>
        <taxon>Craniata</taxon>
        <taxon>Vertebrata</taxon>
        <taxon>Euteleostomi</taxon>
        <taxon>Actinopterygii</taxon>
        <taxon>Neopterygii</taxon>
        <taxon>Teleostei</taxon>
        <taxon>Neoteleostei</taxon>
        <taxon>Acanthomorphata</taxon>
        <taxon>Ovalentaria</taxon>
        <taxon>Atherinomorphae</taxon>
        <taxon>Cyprinodontiformes</taxon>
        <taxon>Goodeidae</taxon>
        <taxon>Ilyodon</taxon>
    </lineage>
</organism>